<evidence type="ECO:0000313" key="2">
    <source>
        <dbReference type="EMBL" id="SDE95250.1"/>
    </source>
</evidence>
<sequence length="76" mass="8475">MPNLLDMKLNLRGPTFEVLELSAAELPALFEHPLPWRDLSHVIVILILADPTRVALLTALFALRQFSTRPAVTGRS</sequence>
<feature type="transmembrane region" description="Helical" evidence="1">
    <location>
        <begin position="39"/>
        <end position="63"/>
    </location>
</feature>
<evidence type="ECO:0000313" key="3">
    <source>
        <dbReference type="Proteomes" id="UP000198994"/>
    </source>
</evidence>
<dbReference type="STRING" id="282683.SAMN04488105_11048"/>
<gene>
    <name evidence="2" type="ORF">SAMN04488105_11048</name>
</gene>
<evidence type="ECO:0000256" key="1">
    <source>
        <dbReference type="SAM" id="Phobius"/>
    </source>
</evidence>
<name>A0A1G7H484_9RHOB</name>
<reference evidence="3" key="1">
    <citation type="submission" date="2016-10" db="EMBL/GenBank/DDBJ databases">
        <authorList>
            <person name="Varghese N."/>
            <person name="Submissions S."/>
        </authorList>
    </citation>
    <scope>NUCLEOTIDE SEQUENCE [LARGE SCALE GENOMIC DNA]</scope>
    <source>
        <strain evidence="3">DSM 10146</strain>
    </source>
</reference>
<dbReference type="EMBL" id="FNAV01000010">
    <property type="protein sequence ID" value="SDE95250.1"/>
    <property type="molecule type" value="Genomic_DNA"/>
</dbReference>
<keyword evidence="3" id="KW-1185">Reference proteome</keyword>
<proteinExistence type="predicted"/>
<keyword evidence="1" id="KW-0472">Membrane</keyword>
<protein>
    <submittedName>
        <fullName evidence="2">Uncharacterized protein</fullName>
    </submittedName>
</protein>
<organism evidence="2 3">
    <name type="scientific">Salipiger thiooxidans</name>
    <dbReference type="NCBI Taxonomy" id="282683"/>
    <lineage>
        <taxon>Bacteria</taxon>
        <taxon>Pseudomonadati</taxon>
        <taxon>Pseudomonadota</taxon>
        <taxon>Alphaproteobacteria</taxon>
        <taxon>Rhodobacterales</taxon>
        <taxon>Roseobacteraceae</taxon>
        <taxon>Salipiger</taxon>
    </lineage>
</organism>
<keyword evidence="1" id="KW-0812">Transmembrane</keyword>
<accession>A0A1G7H484</accession>
<keyword evidence="1" id="KW-1133">Transmembrane helix</keyword>
<dbReference type="Proteomes" id="UP000198994">
    <property type="component" value="Unassembled WGS sequence"/>
</dbReference>
<dbReference type="AlphaFoldDB" id="A0A1G7H484"/>